<keyword evidence="3" id="KW-1185">Reference proteome</keyword>
<sequence length="328" mass="37063">MSTTDESFRREEVTSDTTGTISMHMGTKTDVVRRPRGLLTDDVECVLMNGHVAPPDMKLSVFLKRIGLDIVPNRDGSMRTVVLSPGEYIPNERERRFVLNADEYRMYELRYVVVPFLRTKEVNSLQQWKERRGDLNCCGHEDVRDEAWRVAVGKLNNALTAASIRFGVLTEFSVRALASFLHSGVAEIVVGGLVYLPRCGESPCEKRSALAAHNTKRLLPHKGRWLPRDTGRCALNCEYGVLYVRSVDNFPVADGLFFVEGHGASGERVEVRAAHSCGAHQPKTIVLLQATKARSHHTEATKLLKLKAILRRAFRDWLDFSKNMRWEI</sequence>
<feature type="region of interest" description="Disordered" evidence="1">
    <location>
        <begin position="1"/>
        <end position="23"/>
    </location>
</feature>
<accession>F9WRC8</accession>
<organism evidence="2 3">
    <name type="scientific">Trypanosoma vivax (strain Y486)</name>
    <dbReference type="NCBI Taxonomy" id="1055687"/>
    <lineage>
        <taxon>Eukaryota</taxon>
        <taxon>Discoba</taxon>
        <taxon>Euglenozoa</taxon>
        <taxon>Kinetoplastea</taxon>
        <taxon>Metakinetoplastina</taxon>
        <taxon>Trypanosomatida</taxon>
        <taxon>Trypanosomatidae</taxon>
        <taxon>Trypanosoma</taxon>
        <taxon>Duttonella</taxon>
    </lineage>
</organism>
<dbReference type="AlphaFoldDB" id="F9WRC8"/>
<evidence type="ECO:0000256" key="1">
    <source>
        <dbReference type="SAM" id="MobiDB-lite"/>
    </source>
</evidence>
<dbReference type="VEuPathDB" id="TriTrypDB:TvY486_0028795"/>
<feature type="non-terminal residue" evidence="2">
    <location>
        <position position="328"/>
    </location>
</feature>
<dbReference type="EMBL" id="CAEX01004882">
    <property type="protein sequence ID" value="CCD20112.1"/>
    <property type="molecule type" value="Genomic_DNA"/>
</dbReference>
<evidence type="ECO:0000313" key="3">
    <source>
        <dbReference type="Proteomes" id="UP000009027"/>
    </source>
</evidence>
<gene>
    <name evidence="2" type="ORF">TvY486_0028795</name>
</gene>
<feature type="compositionally biased region" description="Basic and acidic residues" evidence="1">
    <location>
        <begin position="1"/>
        <end position="13"/>
    </location>
</feature>
<reference evidence="2 3" key="1">
    <citation type="journal article" date="2012" name="Proc. Natl. Acad. Sci. U.S.A.">
        <title>Antigenic diversity is generated by distinct evolutionary mechanisms in African trypanosome species.</title>
        <authorList>
            <person name="Jackson A.P."/>
            <person name="Berry A."/>
            <person name="Aslett M."/>
            <person name="Allison H.C."/>
            <person name="Burton P."/>
            <person name="Vavrova-Anderson J."/>
            <person name="Brown R."/>
            <person name="Browne H."/>
            <person name="Corton N."/>
            <person name="Hauser H."/>
            <person name="Gamble J."/>
            <person name="Gilderthorp R."/>
            <person name="Marcello L."/>
            <person name="McQuillan J."/>
            <person name="Otto T.D."/>
            <person name="Quail M.A."/>
            <person name="Sanders M.J."/>
            <person name="van Tonder A."/>
            <person name="Ginger M.L."/>
            <person name="Field M.C."/>
            <person name="Barry J.D."/>
            <person name="Hertz-Fowler C."/>
            <person name="Berriman M."/>
        </authorList>
    </citation>
    <scope>NUCLEOTIDE SEQUENCE</scope>
    <source>
        <strain evidence="2 3">Y486</strain>
    </source>
</reference>
<name>F9WRC8_TRYVY</name>
<proteinExistence type="predicted"/>
<dbReference type="Proteomes" id="UP000009027">
    <property type="component" value="Unassembled WGS sequence"/>
</dbReference>
<evidence type="ECO:0000313" key="2">
    <source>
        <dbReference type="EMBL" id="CCD20112.1"/>
    </source>
</evidence>
<protein>
    <submittedName>
        <fullName evidence="2">Uncharacterized protein</fullName>
    </submittedName>
</protein>